<dbReference type="AlphaFoldDB" id="A0AA41XTK0"/>
<evidence type="ECO:0000313" key="2">
    <source>
        <dbReference type="Proteomes" id="UP001141650"/>
    </source>
</evidence>
<comment type="caution">
    <text evidence="1">The sequence shown here is derived from an EMBL/GenBank/DDBJ whole genome shotgun (WGS) entry which is preliminary data.</text>
</comment>
<reference evidence="1" key="2">
    <citation type="journal article" date="2022" name="BMC Genomics">
        <title>Comparative genome analysis of mycobacteria focusing on tRNA and non-coding RNA.</title>
        <authorList>
            <person name="Behra P.R.K."/>
            <person name="Pettersson B.M.F."/>
            <person name="Ramesh M."/>
            <person name="Das S."/>
            <person name="Dasgupta S."/>
            <person name="Kirsebom L.A."/>
        </authorList>
    </citation>
    <scope>NUCLEOTIDE SEQUENCE</scope>
    <source>
        <strain evidence="1">CCUG 55640</strain>
    </source>
</reference>
<name>A0AA41XTK0_9MYCO</name>
<gene>
    <name evidence="1" type="ORF">H7K38_23345</name>
</gene>
<protein>
    <submittedName>
        <fullName evidence="1">Uncharacterized protein</fullName>
    </submittedName>
</protein>
<dbReference type="RefSeq" id="WP_142276555.1">
    <property type="nucleotide sequence ID" value="NZ_JACKVH010000021.1"/>
</dbReference>
<reference evidence="1" key="1">
    <citation type="submission" date="2020-07" db="EMBL/GenBank/DDBJ databases">
        <authorList>
            <person name="Pettersson B.M.F."/>
            <person name="Behra P.R.K."/>
            <person name="Ramesh M."/>
            <person name="Das S."/>
            <person name="Dasgupta S."/>
            <person name="Kirsebom L.A."/>
        </authorList>
    </citation>
    <scope>NUCLEOTIDE SEQUENCE</scope>
    <source>
        <strain evidence="1">CCUG 55640</strain>
    </source>
</reference>
<sequence>MNARKYAWKFLHAEIRRRVAPDEGQDLHPQIETQGLLMKQAREDGVTDWDILFELAQFGATYALMPRTANDPLAVAKKIEDRVMSEPDEDDDGDDQ</sequence>
<proteinExistence type="predicted"/>
<accession>A0AA41XTK0</accession>
<dbReference type="EMBL" id="JACKVH010000021">
    <property type="protein sequence ID" value="MCV7381569.1"/>
    <property type="molecule type" value="Genomic_DNA"/>
</dbReference>
<organism evidence="1 2">
    <name type="scientific">Mycobacterium alsense</name>
    <dbReference type="NCBI Taxonomy" id="324058"/>
    <lineage>
        <taxon>Bacteria</taxon>
        <taxon>Bacillati</taxon>
        <taxon>Actinomycetota</taxon>
        <taxon>Actinomycetes</taxon>
        <taxon>Mycobacteriales</taxon>
        <taxon>Mycobacteriaceae</taxon>
        <taxon>Mycobacterium</taxon>
    </lineage>
</organism>
<dbReference type="Proteomes" id="UP001141650">
    <property type="component" value="Unassembled WGS sequence"/>
</dbReference>
<evidence type="ECO:0000313" key="1">
    <source>
        <dbReference type="EMBL" id="MCV7381569.1"/>
    </source>
</evidence>